<dbReference type="Proteomes" id="UP000729402">
    <property type="component" value="Unassembled WGS sequence"/>
</dbReference>
<gene>
    <name evidence="1" type="ORF">GUJ93_ZPchr0008g12293</name>
</gene>
<dbReference type="InterPro" id="IPR001611">
    <property type="entry name" value="Leu-rich_rpt"/>
</dbReference>
<evidence type="ECO:0000313" key="2">
    <source>
        <dbReference type="Proteomes" id="UP000729402"/>
    </source>
</evidence>
<dbReference type="AlphaFoldDB" id="A0A8J5RYW8"/>
<protein>
    <submittedName>
        <fullName evidence="1">Uncharacterized protein</fullName>
    </submittedName>
</protein>
<proteinExistence type="predicted"/>
<dbReference type="Pfam" id="PF13516">
    <property type="entry name" value="LRR_6"/>
    <property type="match status" value="2"/>
</dbReference>
<reference evidence="1" key="2">
    <citation type="submission" date="2021-02" db="EMBL/GenBank/DDBJ databases">
        <authorList>
            <person name="Kimball J.A."/>
            <person name="Haas M.W."/>
            <person name="Macchietto M."/>
            <person name="Kono T."/>
            <person name="Duquette J."/>
            <person name="Shao M."/>
        </authorList>
    </citation>
    <scope>NUCLEOTIDE SEQUENCE</scope>
    <source>
        <tissue evidence="1">Fresh leaf tissue</tissue>
    </source>
</reference>
<sequence length="84" mass="9138">MVGNHTAYAIAHNCSVHLEVLDLSFCRELTNEALGLIVDSCSSLRILKLFGCTQITDVFLLGHSNSLVKIIGIEGNILEQAHCL</sequence>
<dbReference type="EMBL" id="JAAALK010000290">
    <property type="protein sequence ID" value="KAG8047586.1"/>
    <property type="molecule type" value="Genomic_DNA"/>
</dbReference>
<accession>A0A8J5RYW8</accession>
<organism evidence="1 2">
    <name type="scientific">Zizania palustris</name>
    <name type="common">Northern wild rice</name>
    <dbReference type="NCBI Taxonomy" id="103762"/>
    <lineage>
        <taxon>Eukaryota</taxon>
        <taxon>Viridiplantae</taxon>
        <taxon>Streptophyta</taxon>
        <taxon>Embryophyta</taxon>
        <taxon>Tracheophyta</taxon>
        <taxon>Spermatophyta</taxon>
        <taxon>Magnoliopsida</taxon>
        <taxon>Liliopsida</taxon>
        <taxon>Poales</taxon>
        <taxon>Poaceae</taxon>
        <taxon>BOP clade</taxon>
        <taxon>Oryzoideae</taxon>
        <taxon>Oryzeae</taxon>
        <taxon>Zizaniinae</taxon>
        <taxon>Zizania</taxon>
    </lineage>
</organism>
<reference evidence="1" key="1">
    <citation type="journal article" date="2021" name="bioRxiv">
        <title>Whole Genome Assembly and Annotation of Northern Wild Rice, Zizania palustris L., Supports a Whole Genome Duplication in the Zizania Genus.</title>
        <authorList>
            <person name="Haas M."/>
            <person name="Kono T."/>
            <person name="Macchietto M."/>
            <person name="Millas R."/>
            <person name="McGilp L."/>
            <person name="Shao M."/>
            <person name="Duquette J."/>
            <person name="Hirsch C.N."/>
            <person name="Kimball J."/>
        </authorList>
    </citation>
    <scope>NUCLEOTIDE SEQUENCE</scope>
    <source>
        <tissue evidence="1">Fresh leaf tissue</tissue>
    </source>
</reference>
<evidence type="ECO:0000313" key="1">
    <source>
        <dbReference type="EMBL" id="KAG8047586.1"/>
    </source>
</evidence>
<comment type="caution">
    <text evidence="1">The sequence shown here is derived from an EMBL/GenBank/DDBJ whole genome shotgun (WGS) entry which is preliminary data.</text>
</comment>
<name>A0A8J5RYW8_ZIZPA</name>
<dbReference type="OrthoDB" id="10257471at2759"/>
<keyword evidence="2" id="KW-1185">Reference proteome</keyword>